<dbReference type="PROSITE" id="PS00622">
    <property type="entry name" value="HTH_LUXR_1"/>
    <property type="match status" value="1"/>
</dbReference>
<accession>A0A2N9JBU9</accession>
<evidence type="ECO:0000313" key="6">
    <source>
        <dbReference type="Proteomes" id="UP000238164"/>
    </source>
</evidence>
<dbReference type="SMART" id="SM00421">
    <property type="entry name" value="HTH_LUXR"/>
    <property type="match status" value="1"/>
</dbReference>
<organism evidence="5 6">
    <name type="scientific">Micropruina glycogenica</name>
    <dbReference type="NCBI Taxonomy" id="75385"/>
    <lineage>
        <taxon>Bacteria</taxon>
        <taxon>Bacillati</taxon>
        <taxon>Actinomycetota</taxon>
        <taxon>Actinomycetes</taxon>
        <taxon>Propionibacteriales</taxon>
        <taxon>Nocardioidaceae</taxon>
        <taxon>Micropruina</taxon>
    </lineage>
</organism>
<dbReference type="GO" id="GO:0006355">
    <property type="term" value="P:regulation of DNA-templated transcription"/>
    <property type="evidence" value="ECO:0007669"/>
    <property type="project" value="InterPro"/>
</dbReference>
<dbReference type="InterPro" id="IPR000792">
    <property type="entry name" value="Tscrpt_reg_LuxR_C"/>
</dbReference>
<protein>
    <recommendedName>
        <fullName evidence="4">HTH luxR-type domain-containing protein</fullName>
    </recommendedName>
</protein>
<keyword evidence="6" id="KW-1185">Reference proteome</keyword>
<evidence type="ECO:0000256" key="1">
    <source>
        <dbReference type="ARBA" id="ARBA00023015"/>
    </source>
</evidence>
<feature type="domain" description="HTH luxR-type" evidence="4">
    <location>
        <begin position="185"/>
        <end position="250"/>
    </location>
</feature>
<dbReference type="InterPro" id="IPR036388">
    <property type="entry name" value="WH-like_DNA-bd_sf"/>
</dbReference>
<dbReference type="OrthoDB" id="3178272at2"/>
<dbReference type="Pfam" id="PF00196">
    <property type="entry name" value="GerE"/>
    <property type="match status" value="1"/>
</dbReference>
<dbReference type="EMBL" id="LT985188">
    <property type="protein sequence ID" value="SPD85607.1"/>
    <property type="molecule type" value="Genomic_DNA"/>
</dbReference>
<dbReference type="PANTHER" id="PTHR44688">
    <property type="entry name" value="DNA-BINDING TRANSCRIPTIONAL ACTIVATOR DEVR_DOSR"/>
    <property type="match status" value="1"/>
</dbReference>
<keyword evidence="2" id="KW-0238">DNA-binding</keyword>
<dbReference type="Proteomes" id="UP000238164">
    <property type="component" value="Chromosome 1"/>
</dbReference>
<dbReference type="PRINTS" id="PR00038">
    <property type="entry name" value="HTHLUXR"/>
</dbReference>
<dbReference type="SUPFAM" id="SSF46894">
    <property type="entry name" value="C-terminal effector domain of the bipartite response regulators"/>
    <property type="match status" value="1"/>
</dbReference>
<evidence type="ECO:0000313" key="5">
    <source>
        <dbReference type="EMBL" id="SPD85607.1"/>
    </source>
</evidence>
<proteinExistence type="predicted"/>
<dbReference type="Gene3D" id="1.10.10.10">
    <property type="entry name" value="Winged helix-like DNA-binding domain superfamily/Winged helix DNA-binding domain"/>
    <property type="match status" value="1"/>
</dbReference>
<dbReference type="CDD" id="cd06170">
    <property type="entry name" value="LuxR_C_like"/>
    <property type="match status" value="1"/>
</dbReference>
<dbReference type="PROSITE" id="PS50043">
    <property type="entry name" value="HTH_LUXR_2"/>
    <property type="match status" value="1"/>
</dbReference>
<keyword evidence="1" id="KW-0805">Transcription regulation</keyword>
<name>A0A2N9JBU9_9ACTN</name>
<dbReference type="AlphaFoldDB" id="A0A2N9JBU9"/>
<evidence type="ECO:0000259" key="4">
    <source>
        <dbReference type="PROSITE" id="PS50043"/>
    </source>
</evidence>
<sequence length="268" mass="29660">MIDSCTIVRRDPQVDGEHGRLARADPASVVLDMLCEAMKALTLGHVADDVACRYLGEALHVEAAMTFTLAPGVEPSVAAAYPDTAEVRTIARQLLERGLQIGEEHFFVEYVEGVGYVASMVIQPLDLPRLNQLSGQGRVMIYAREVPFEAADRLLLDRARDALVALWPHAERSIQARQAQEWVRETVEDTRMTERELQVLGLLAEGLLATSIASRLRLSPRTVHKHLGNIYRKLGVHDRLVAVSLARLQGLVDTYPQSPTSPVREQVG</sequence>
<reference evidence="5 6" key="1">
    <citation type="submission" date="2018-02" db="EMBL/GenBank/DDBJ databases">
        <authorList>
            <person name="Cohen D.B."/>
            <person name="Kent A.D."/>
        </authorList>
    </citation>
    <scope>NUCLEOTIDE SEQUENCE [LARGE SCALE GENOMIC DNA]</scope>
    <source>
        <strain evidence="5">1</strain>
    </source>
</reference>
<evidence type="ECO:0000256" key="2">
    <source>
        <dbReference type="ARBA" id="ARBA00023125"/>
    </source>
</evidence>
<gene>
    <name evidence="5" type="ORF">MPLG2_0571</name>
</gene>
<dbReference type="PANTHER" id="PTHR44688:SF16">
    <property type="entry name" value="DNA-BINDING TRANSCRIPTIONAL ACTIVATOR DEVR_DOSR"/>
    <property type="match status" value="1"/>
</dbReference>
<evidence type="ECO:0000256" key="3">
    <source>
        <dbReference type="ARBA" id="ARBA00023163"/>
    </source>
</evidence>
<dbReference type="GO" id="GO:0003677">
    <property type="term" value="F:DNA binding"/>
    <property type="evidence" value="ECO:0007669"/>
    <property type="project" value="UniProtKB-KW"/>
</dbReference>
<dbReference type="KEGG" id="mgg:MPLG2_0571"/>
<keyword evidence="3" id="KW-0804">Transcription</keyword>
<dbReference type="InterPro" id="IPR016032">
    <property type="entry name" value="Sig_transdc_resp-reg_C-effctor"/>
</dbReference>